<dbReference type="KEGG" id="laq:GLA29479_5153"/>
<organism evidence="1 2">
    <name type="scientific">Lysobacter antibioticus</name>
    <dbReference type="NCBI Taxonomy" id="84531"/>
    <lineage>
        <taxon>Bacteria</taxon>
        <taxon>Pseudomonadati</taxon>
        <taxon>Pseudomonadota</taxon>
        <taxon>Gammaproteobacteria</taxon>
        <taxon>Lysobacterales</taxon>
        <taxon>Lysobacteraceae</taxon>
        <taxon>Lysobacter</taxon>
    </lineage>
</organism>
<sequence>MTYAYRGADGPGGSAFGWTPADIKLYSGFKPWRSDSLPNTRANLRKLVNDGTLATEAGRWCSEKNREDGWFFCVDLNEAIAVRHSLLYLYRFDITDLTQQAWTLLGKDDVPEMQLYLDSNDLDTATKIAVVWIGNPEQLLVMSPVGVDLIDLRIDQNPDVWLPLKDYNGN</sequence>
<dbReference type="Proteomes" id="UP000060787">
    <property type="component" value="Chromosome"/>
</dbReference>
<keyword evidence="2" id="KW-1185">Reference proteome</keyword>
<dbReference type="KEGG" id="lab:LA76x_0640"/>
<protein>
    <submittedName>
        <fullName evidence="1">Uncharacterized protein</fullName>
    </submittedName>
</protein>
<accession>A0A0S2F5Q3</accession>
<name>A0A0S2F5Q3_LYSAN</name>
<dbReference type="PATRIC" id="fig|84531.7.peg.5057"/>
<evidence type="ECO:0000313" key="1">
    <source>
        <dbReference type="EMBL" id="ALN78801.1"/>
    </source>
</evidence>
<dbReference type="RefSeq" id="WP_057916548.1">
    <property type="nucleotide sequence ID" value="NZ_CP011129.1"/>
</dbReference>
<dbReference type="AlphaFoldDB" id="A0A0S2F5Q3"/>
<reference evidence="1 2" key="1">
    <citation type="journal article" date="2015" name="BMC Genomics">
        <title>Comparative genomics and metabolic profiling of the genus Lysobacter.</title>
        <authorList>
            <person name="de Bruijn I."/>
            <person name="Cheng X."/>
            <person name="de Jager V."/>
            <person name="Exposito R.G."/>
            <person name="Watrous J."/>
            <person name="Patel N."/>
            <person name="Postma J."/>
            <person name="Dorrestein P.C."/>
            <person name="Kobayashi D."/>
            <person name="Raaijmakers J.M."/>
        </authorList>
    </citation>
    <scope>NUCLEOTIDE SEQUENCE [LARGE SCALE GENOMIC DNA]</scope>
    <source>
        <strain evidence="1 2">76</strain>
    </source>
</reference>
<evidence type="ECO:0000313" key="2">
    <source>
        <dbReference type="Proteomes" id="UP000060787"/>
    </source>
</evidence>
<proteinExistence type="predicted"/>
<gene>
    <name evidence="1" type="ORF">LA76x_0640</name>
</gene>
<dbReference type="EMBL" id="CP011129">
    <property type="protein sequence ID" value="ALN78801.1"/>
    <property type="molecule type" value="Genomic_DNA"/>
</dbReference>
<dbReference type="STRING" id="84531.LA76x_0640"/>